<protein>
    <submittedName>
        <fullName evidence="2">Uncharacterized protein</fullName>
    </submittedName>
</protein>
<keyword evidence="3" id="KW-1185">Reference proteome</keyword>
<evidence type="ECO:0000313" key="3">
    <source>
        <dbReference type="Proteomes" id="UP000249091"/>
    </source>
</evidence>
<dbReference type="KEGG" id="rcr:NCTC10994_01546"/>
<keyword evidence="1" id="KW-0812">Transmembrane</keyword>
<name>A0A2X4U7Q1_9NOCA</name>
<gene>
    <name evidence="2" type="ORF">NCTC10994_01546</name>
</gene>
<sequence length="86" mass="8990">MSVLSSPGRFEEAVCFALGLTLLTLRLGTRRGIAIHAGSRRSFWSPESSAESPTLPDSVGIAMIAVGVVGNVMIAKVFPATEKTAT</sequence>
<dbReference type="STRING" id="1219011.GCA_001895045_01851"/>
<dbReference type="EMBL" id="LS483468">
    <property type="protein sequence ID" value="SQI30392.1"/>
    <property type="molecule type" value="Genomic_DNA"/>
</dbReference>
<dbReference type="RefSeq" id="WP_169848865.1">
    <property type="nucleotide sequence ID" value="NZ_JAFBBL010000001.1"/>
</dbReference>
<evidence type="ECO:0000313" key="2">
    <source>
        <dbReference type="EMBL" id="SQI30392.1"/>
    </source>
</evidence>
<keyword evidence="1" id="KW-1133">Transmembrane helix</keyword>
<evidence type="ECO:0000256" key="1">
    <source>
        <dbReference type="SAM" id="Phobius"/>
    </source>
</evidence>
<accession>A0A2X4U7Q1</accession>
<keyword evidence="1" id="KW-0472">Membrane</keyword>
<feature type="transmembrane region" description="Helical" evidence="1">
    <location>
        <begin position="58"/>
        <end position="78"/>
    </location>
</feature>
<dbReference type="AlphaFoldDB" id="A0A2X4U7Q1"/>
<proteinExistence type="predicted"/>
<dbReference type="Proteomes" id="UP000249091">
    <property type="component" value="Chromosome 1"/>
</dbReference>
<organism evidence="2 3">
    <name type="scientific">Rhodococcus coprophilus</name>
    <dbReference type="NCBI Taxonomy" id="38310"/>
    <lineage>
        <taxon>Bacteria</taxon>
        <taxon>Bacillati</taxon>
        <taxon>Actinomycetota</taxon>
        <taxon>Actinomycetes</taxon>
        <taxon>Mycobacteriales</taxon>
        <taxon>Nocardiaceae</taxon>
        <taxon>Rhodococcus</taxon>
    </lineage>
</organism>
<reference evidence="2 3" key="1">
    <citation type="submission" date="2018-06" db="EMBL/GenBank/DDBJ databases">
        <authorList>
            <consortium name="Pathogen Informatics"/>
            <person name="Doyle S."/>
        </authorList>
    </citation>
    <scope>NUCLEOTIDE SEQUENCE [LARGE SCALE GENOMIC DNA]</scope>
    <source>
        <strain evidence="2 3">NCTC10994</strain>
    </source>
</reference>